<dbReference type="GeneID" id="85656642"/>
<dbReference type="STRING" id="1908266.BKK55_00190"/>
<proteinExistence type="predicted"/>
<evidence type="ECO:0000313" key="1">
    <source>
        <dbReference type="EMBL" id="OOF59572.1"/>
    </source>
</evidence>
<sequence>MGKIFQIKYRNYPSTGLFISKYRSDHYVCLEYQNDFKYYEGTPIDEIQFDGKHSLPWNFFSISGLDYLLPRILYLIQSEVECLSISLLDFIVNMTMTERIVELINQLEFSDLSILNKIIENILYETSEEIISEIGEHYLFLDLEFLASKLS</sequence>
<organism evidence="1 2">
    <name type="scientific">Rodentibacter genomosp. 2</name>
    <dbReference type="NCBI Taxonomy" id="1908266"/>
    <lineage>
        <taxon>Bacteria</taxon>
        <taxon>Pseudomonadati</taxon>
        <taxon>Pseudomonadota</taxon>
        <taxon>Gammaproteobacteria</taxon>
        <taxon>Pasteurellales</taxon>
        <taxon>Pasteurellaceae</taxon>
        <taxon>Rodentibacter</taxon>
    </lineage>
</organism>
<evidence type="ECO:0000313" key="2">
    <source>
        <dbReference type="Proteomes" id="UP000188541"/>
    </source>
</evidence>
<gene>
    <name evidence="1" type="ORF">BKK55_00190</name>
</gene>
<name>A0A1V3JRZ8_9PAST</name>
<comment type="caution">
    <text evidence="1">The sequence shown here is derived from an EMBL/GenBank/DDBJ whole genome shotgun (WGS) entry which is preliminary data.</text>
</comment>
<protein>
    <submittedName>
        <fullName evidence="1">Uncharacterized protein</fullName>
    </submittedName>
</protein>
<reference evidence="1 2" key="1">
    <citation type="submission" date="2016-10" db="EMBL/GenBank/DDBJ databases">
        <title>Rodentibacter gen. nov. and new species.</title>
        <authorList>
            <person name="Christensen H."/>
        </authorList>
    </citation>
    <scope>NUCLEOTIDE SEQUENCE [LARGE SCALE GENOMIC DNA]</scope>
    <source>
        <strain evidence="1 2">1996246016</strain>
    </source>
</reference>
<dbReference type="EMBL" id="MLHO01000002">
    <property type="protein sequence ID" value="OOF59572.1"/>
    <property type="molecule type" value="Genomic_DNA"/>
</dbReference>
<accession>A0A1V3JRZ8</accession>
<keyword evidence="2" id="KW-1185">Reference proteome</keyword>
<dbReference type="RefSeq" id="WP_077550066.1">
    <property type="nucleotide sequence ID" value="NZ_MLHO01000002.1"/>
</dbReference>
<dbReference type="AlphaFoldDB" id="A0A1V3JRZ8"/>
<dbReference type="Proteomes" id="UP000188541">
    <property type="component" value="Unassembled WGS sequence"/>
</dbReference>